<dbReference type="PANTHER" id="PTHR47237">
    <property type="entry name" value="SLL0310 PROTEIN"/>
    <property type="match status" value="1"/>
</dbReference>
<dbReference type="CDD" id="cd04301">
    <property type="entry name" value="NAT_SF"/>
    <property type="match status" value="1"/>
</dbReference>
<organism evidence="2 3">
    <name type="scientific">Ancylobacter defluvii</name>
    <dbReference type="NCBI Taxonomy" id="1282440"/>
    <lineage>
        <taxon>Bacteria</taxon>
        <taxon>Pseudomonadati</taxon>
        <taxon>Pseudomonadota</taxon>
        <taxon>Alphaproteobacteria</taxon>
        <taxon>Hyphomicrobiales</taxon>
        <taxon>Xanthobacteraceae</taxon>
        <taxon>Ancylobacter</taxon>
    </lineage>
</organism>
<keyword evidence="3" id="KW-1185">Reference proteome</keyword>
<dbReference type="Gene3D" id="3.40.630.30">
    <property type="match status" value="1"/>
</dbReference>
<dbReference type="InterPro" id="IPR041496">
    <property type="entry name" value="YitH/HolE_GNAT"/>
</dbReference>
<comment type="caution">
    <text evidence="2">The sequence shown here is derived from an EMBL/GenBank/DDBJ whole genome shotgun (WGS) entry which is preliminary data.</text>
</comment>
<dbReference type="InterPro" id="IPR052729">
    <property type="entry name" value="Acyl/Acetyltrans_Enzymes"/>
</dbReference>
<accession>A0A9W6JQY6</accession>
<evidence type="ECO:0000313" key="3">
    <source>
        <dbReference type="Proteomes" id="UP001143330"/>
    </source>
</evidence>
<protein>
    <submittedName>
        <fullName evidence="2">N-acetyltransferase GCN5</fullName>
    </submittedName>
</protein>
<evidence type="ECO:0000313" key="2">
    <source>
        <dbReference type="EMBL" id="GLK82126.1"/>
    </source>
</evidence>
<dbReference type="AlphaFoldDB" id="A0A9W6JQY6"/>
<dbReference type="PROSITE" id="PS51186">
    <property type="entry name" value="GNAT"/>
    <property type="match status" value="1"/>
</dbReference>
<reference evidence="2" key="1">
    <citation type="journal article" date="2014" name="Int. J. Syst. Evol. Microbiol.">
        <title>Complete genome sequence of Corynebacterium casei LMG S-19264T (=DSM 44701T), isolated from a smear-ripened cheese.</title>
        <authorList>
            <consortium name="US DOE Joint Genome Institute (JGI-PGF)"/>
            <person name="Walter F."/>
            <person name="Albersmeier A."/>
            <person name="Kalinowski J."/>
            <person name="Ruckert C."/>
        </authorList>
    </citation>
    <scope>NUCLEOTIDE SEQUENCE</scope>
    <source>
        <strain evidence="2">VKM B-2789</strain>
    </source>
</reference>
<dbReference type="SUPFAM" id="SSF55729">
    <property type="entry name" value="Acyl-CoA N-acyltransferases (Nat)"/>
    <property type="match status" value="1"/>
</dbReference>
<reference evidence="2" key="2">
    <citation type="submission" date="2023-01" db="EMBL/GenBank/DDBJ databases">
        <authorList>
            <person name="Sun Q."/>
            <person name="Evtushenko L."/>
        </authorList>
    </citation>
    <scope>NUCLEOTIDE SEQUENCE</scope>
    <source>
        <strain evidence="2">VKM B-2789</strain>
    </source>
</reference>
<dbReference type="EMBL" id="BSFM01000001">
    <property type="protein sequence ID" value="GLK82126.1"/>
    <property type="molecule type" value="Genomic_DNA"/>
</dbReference>
<dbReference type="InterPro" id="IPR016181">
    <property type="entry name" value="Acyl_CoA_acyltransferase"/>
</dbReference>
<dbReference type="InterPro" id="IPR000182">
    <property type="entry name" value="GNAT_dom"/>
</dbReference>
<dbReference type="Gene3D" id="3.40.630.90">
    <property type="match status" value="1"/>
</dbReference>
<evidence type="ECO:0000259" key="1">
    <source>
        <dbReference type="PROSITE" id="PS51186"/>
    </source>
</evidence>
<gene>
    <name evidence="2" type="ORF">GCM10017653_01950</name>
</gene>
<dbReference type="Pfam" id="PF18014">
    <property type="entry name" value="Acetyltransf_18"/>
    <property type="match status" value="1"/>
</dbReference>
<dbReference type="GO" id="GO:0016747">
    <property type="term" value="F:acyltransferase activity, transferring groups other than amino-acyl groups"/>
    <property type="evidence" value="ECO:0007669"/>
    <property type="project" value="InterPro"/>
</dbReference>
<sequence>MVREGSESVKDGLTIRAMRLEEIPLAIDWAAREGWNPGLADAHGFAAVDREGFLIAELGGTPAAVISVVNYDQAFSFLGFYIVRPELRGRGLGFELWQAGLAHAGGRSIGLDGVVAQQANYGRQGFAFSHRNIRYRAIGAAGTDVGAEATSDLRDVPFAQLAADDARVFPAARPAFLQAWLDTPGHVGRAVLRQGRLAGWGVIRPARAGFKIGPLNAKDPQAAAAVLAALLDEAGGGEVFLDVPEPNAAAVALAGRHGFAPVFETARMYRGPVRPVALERVYGVASFELG</sequence>
<dbReference type="Pfam" id="PF00583">
    <property type="entry name" value="Acetyltransf_1"/>
    <property type="match status" value="1"/>
</dbReference>
<dbReference type="PANTHER" id="PTHR47237:SF1">
    <property type="entry name" value="SLL0310 PROTEIN"/>
    <property type="match status" value="1"/>
</dbReference>
<name>A0A9W6JQY6_9HYPH</name>
<feature type="domain" description="N-acetyltransferase" evidence="1">
    <location>
        <begin position="13"/>
        <end position="157"/>
    </location>
</feature>
<dbReference type="Proteomes" id="UP001143330">
    <property type="component" value="Unassembled WGS sequence"/>
</dbReference>
<proteinExistence type="predicted"/>